<feature type="domain" description="FecR N-terminal" evidence="3">
    <location>
        <begin position="12"/>
        <end position="53"/>
    </location>
</feature>
<dbReference type="STRING" id="1123367.GCA_000621305_03508"/>
<dbReference type="EMBL" id="AMXE01000062">
    <property type="protein sequence ID" value="ENO86024.1"/>
    <property type="molecule type" value="Genomic_DNA"/>
</dbReference>
<dbReference type="PANTHER" id="PTHR30273">
    <property type="entry name" value="PERIPLASMIC SIGNAL SENSOR AND SIGMA FACTOR ACTIVATOR FECR-RELATED"/>
    <property type="match status" value="1"/>
</dbReference>
<organism evidence="4 5">
    <name type="scientific">Thauera linaloolentis (strain DSM 12138 / JCM 21573 / CCUG 41526 / CIP 105981 / IAM 15112 / NBRC 102519 / 47Lol)</name>
    <dbReference type="NCBI Taxonomy" id="1123367"/>
    <lineage>
        <taxon>Bacteria</taxon>
        <taxon>Pseudomonadati</taxon>
        <taxon>Pseudomonadota</taxon>
        <taxon>Betaproteobacteria</taxon>
        <taxon>Rhodocyclales</taxon>
        <taxon>Zoogloeaceae</taxon>
        <taxon>Thauera</taxon>
    </lineage>
</organism>
<dbReference type="RefSeq" id="WP_004341352.1">
    <property type="nucleotide sequence ID" value="NZ_AMXE01000062.1"/>
</dbReference>
<evidence type="ECO:0000313" key="4">
    <source>
        <dbReference type="EMBL" id="ENO86024.1"/>
    </source>
</evidence>
<keyword evidence="5" id="KW-1185">Reference proteome</keyword>
<dbReference type="InterPro" id="IPR006860">
    <property type="entry name" value="FecR"/>
</dbReference>
<comment type="caution">
    <text evidence="4">The sequence shown here is derived from an EMBL/GenBank/DDBJ whole genome shotgun (WGS) entry which is preliminary data.</text>
</comment>
<dbReference type="PIRSF" id="PIRSF018266">
    <property type="entry name" value="FecR"/>
    <property type="match status" value="1"/>
</dbReference>
<proteinExistence type="predicted"/>
<dbReference type="Gene3D" id="2.60.120.1440">
    <property type="match status" value="1"/>
</dbReference>
<dbReference type="Pfam" id="PF04773">
    <property type="entry name" value="FecR"/>
    <property type="match status" value="1"/>
</dbReference>
<evidence type="ECO:0000259" key="3">
    <source>
        <dbReference type="Pfam" id="PF16220"/>
    </source>
</evidence>
<dbReference type="Gene3D" id="3.55.50.30">
    <property type="match status" value="1"/>
</dbReference>
<dbReference type="InterPro" id="IPR032623">
    <property type="entry name" value="FecR_N"/>
</dbReference>
<name>N6Z1H4_THAL4</name>
<protein>
    <submittedName>
        <fullName evidence="4">FecR family protein</fullName>
    </submittedName>
</protein>
<dbReference type="InterPro" id="IPR012373">
    <property type="entry name" value="Ferrdict_sens_TM"/>
</dbReference>
<feature type="compositionally biased region" description="Polar residues" evidence="1">
    <location>
        <begin position="72"/>
        <end position="88"/>
    </location>
</feature>
<evidence type="ECO:0000259" key="2">
    <source>
        <dbReference type="Pfam" id="PF04773"/>
    </source>
</evidence>
<feature type="region of interest" description="Disordered" evidence="1">
    <location>
        <begin position="71"/>
        <end position="91"/>
    </location>
</feature>
<dbReference type="OrthoDB" id="8617634at2"/>
<dbReference type="Pfam" id="PF16220">
    <property type="entry name" value="DUF4880"/>
    <property type="match status" value="1"/>
</dbReference>
<dbReference type="AlphaFoldDB" id="N6Z1H4"/>
<dbReference type="eggNOG" id="COG3712">
    <property type="taxonomic scope" value="Bacteria"/>
</dbReference>
<evidence type="ECO:0000256" key="1">
    <source>
        <dbReference type="SAM" id="MobiDB-lite"/>
    </source>
</evidence>
<sequence>MTPLAPNVQLHEAAAEWFLRRSETPWTPADETAFAEWLAADPAHQQVYASLARTWDDFSSVQRPALAADSAAETSDISAGQAASTPRSAPNPRRRWFQGLFGGLSIPTAATACLTLVVGGWLAWNNIPRYSVELATAHGQTERFDLPDGSSAVLNMDSQVQVRYYPGRRTVQLSRGEAFFRVEAGPERPFTVRTGNSEVRVIGTAFNVRAIPPGLSVKVLEGQVEVRIDTSSKQAPVRLAARQGLLFDPVGMRYQTTALLAETVGDWRDGQLIFRRSRLAEVAEELGRYLGQPVELRGKGIADLRVSGYAATQAPQAFLESLPDLLPVRVQKRNDGTYVIVSR</sequence>
<reference evidence="4 5" key="1">
    <citation type="submission" date="2012-09" db="EMBL/GenBank/DDBJ databases">
        <title>Draft Genome Sequences of 6 Strains from Genus Thauera.</title>
        <authorList>
            <person name="Liu B."/>
            <person name="Shapleigh J.P."/>
            <person name="Frostegard A.H."/>
        </authorList>
    </citation>
    <scope>NUCLEOTIDE SEQUENCE [LARGE SCALE GENOMIC DNA]</scope>
    <source>
        <strain evidence="5">47Lol / DSM 12138</strain>
    </source>
</reference>
<dbReference type="Proteomes" id="UP000013232">
    <property type="component" value="Unassembled WGS sequence"/>
</dbReference>
<feature type="domain" description="FecR protein" evidence="2">
    <location>
        <begin position="134"/>
        <end position="225"/>
    </location>
</feature>
<gene>
    <name evidence="4" type="ORF">C666_14180</name>
</gene>
<evidence type="ECO:0000313" key="5">
    <source>
        <dbReference type="Proteomes" id="UP000013232"/>
    </source>
</evidence>
<accession>N6Z1H4</accession>
<dbReference type="GO" id="GO:0016989">
    <property type="term" value="F:sigma factor antagonist activity"/>
    <property type="evidence" value="ECO:0007669"/>
    <property type="project" value="TreeGrafter"/>
</dbReference>
<dbReference type="PANTHER" id="PTHR30273:SF2">
    <property type="entry name" value="PROTEIN FECR"/>
    <property type="match status" value="1"/>
</dbReference>